<gene>
    <name evidence="8" type="ORF">ACIB24_03135</name>
</gene>
<dbReference type="Proteomes" id="UP001612915">
    <property type="component" value="Unassembled WGS sequence"/>
</dbReference>
<feature type="transmembrane region" description="Helical" evidence="6">
    <location>
        <begin position="267"/>
        <end position="285"/>
    </location>
</feature>
<feature type="domain" description="ABC transmembrane type-2" evidence="7">
    <location>
        <begin position="61"/>
        <end position="288"/>
    </location>
</feature>
<feature type="transmembrane region" description="Helical" evidence="6">
    <location>
        <begin position="92"/>
        <end position="116"/>
    </location>
</feature>
<keyword evidence="4 6" id="KW-0472">Membrane</keyword>
<evidence type="ECO:0000259" key="7">
    <source>
        <dbReference type="PROSITE" id="PS51012"/>
    </source>
</evidence>
<dbReference type="EMBL" id="JBITLV010000001">
    <property type="protein sequence ID" value="MFI7586053.1"/>
    <property type="molecule type" value="Genomic_DNA"/>
</dbReference>
<evidence type="ECO:0000313" key="8">
    <source>
        <dbReference type="EMBL" id="MFI7586053.1"/>
    </source>
</evidence>
<sequence length="289" mass="30730">MSTTTSSPTGSPTPGRTQAVTLTADGVPAAPTGQDQHPFALARHSLILAGRAVTKIRRTPEQLIDVTLQPILFTVVFVYLFGGAISGSTHDYLQYVLPGLLTQTLLFSSVAIGVNLNTDVEKGVFDRFRSLPIPRSAPLVGAVLGDVVRFVTSIVVMIGFGYIIGFRIETDPFQALAACLLALGFALAMSWLSVTLGLVLRNSGSVQGIGFMALFPLTFGSSMFVSADTLPGWLQAWVKINPVTHLTDAIRGLLIGGLDTSDLVSSIAWGIGLVVVFAPLAVRAYRRRT</sequence>
<comment type="caution">
    <text evidence="8">The sequence shown here is derived from an EMBL/GenBank/DDBJ whole genome shotgun (WGS) entry which is preliminary data.</text>
</comment>
<dbReference type="RefSeq" id="WP_398275020.1">
    <property type="nucleotide sequence ID" value="NZ_JBITLV010000001.1"/>
</dbReference>
<dbReference type="InterPro" id="IPR051784">
    <property type="entry name" value="Nod_factor_ABC_transporter"/>
</dbReference>
<keyword evidence="6" id="KW-0813">Transport</keyword>
<feature type="transmembrane region" description="Helical" evidence="6">
    <location>
        <begin position="175"/>
        <end position="200"/>
    </location>
</feature>
<dbReference type="PROSITE" id="PS51012">
    <property type="entry name" value="ABC_TM2"/>
    <property type="match status" value="1"/>
</dbReference>
<evidence type="ECO:0000256" key="4">
    <source>
        <dbReference type="ARBA" id="ARBA00023136"/>
    </source>
</evidence>
<evidence type="ECO:0000256" key="1">
    <source>
        <dbReference type="ARBA" id="ARBA00004141"/>
    </source>
</evidence>
<dbReference type="PANTHER" id="PTHR43229:SF2">
    <property type="entry name" value="NODULATION PROTEIN J"/>
    <property type="match status" value="1"/>
</dbReference>
<name>A0ABW8AIQ6_9ACTN</name>
<keyword evidence="2 6" id="KW-0812">Transmembrane</keyword>
<dbReference type="PANTHER" id="PTHR43229">
    <property type="entry name" value="NODULATION PROTEIN J"/>
    <property type="match status" value="1"/>
</dbReference>
<protein>
    <recommendedName>
        <fullName evidence="6">Transport permease protein</fullName>
    </recommendedName>
</protein>
<keyword evidence="6" id="KW-1003">Cell membrane</keyword>
<dbReference type="InterPro" id="IPR000412">
    <property type="entry name" value="ABC_2_transport"/>
</dbReference>
<evidence type="ECO:0000256" key="2">
    <source>
        <dbReference type="ARBA" id="ARBA00022692"/>
    </source>
</evidence>
<proteinExistence type="inferred from homology"/>
<reference evidence="8 9" key="1">
    <citation type="submission" date="2024-10" db="EMBL/GenBank/DDBJ databases">
        <title>The Natural Products Discovery Center: Release of the First 8490 Sequenced Strains for Exploring Actinobacteria Biosynthetic Diversity.</title>
        <authorList>
            <person name="Kalkreuter E."/>
            <person name="Kautsar S.A."/>
            <person name="Yang D."/>
            <person name="Bader C.D."/>
            <person name="Teijaro C.N."/>
            <person name="Fluegel L."/>
            <person name="Davis C.M."/>
            <person name="Simpson J.R."/>
            <person name="Lauterbach L."/>
            <person name="Steele A.D."/>
            <person name="Gui C."/>
            <person name="Meng S."/>
            <person name="Li G."/>
            <person name="Viehrig K."/>
            <person name="Ye F."/>
            <person name="Su P."/>
            <person name="Kiefer A.F."/>
            <person name="Nichols A."/>
            <person name="Cepeda A.J."/>
            <person name="Yan W."/>
            <person name="Fan B."/>
            <person name="Jiang Y."/>
            <person name="Adhikari A."/>
            <person name="Zheng C.-J."/>
            <person name="Schuster L."/>
            <person name="Cowan T.M."/>
            <person name="Smanski M.J."/>
            <person name="Chevrette M.G."/>
            <person name="De Carvalho L.P.S."/>
            <person name="Shen B."/>
        </authorList>
    </citation>
    <scope>NUCLEOTIDE SEQUENCE [LARGE SCALE GENOMIC DNA]</scope>
    <source>
        <strain evidence="8 9">NPDC049639</strain>
    </source>
</reference>
<feature type="transmembrane region" description="Helical" evidence="6">
    <location>
        <begin position="66"/>
        <end position="86"/>
    </location>
</feature>
<evidence type="ECO:0000256" key="6">
    <source>
        <dbReference type="RuleBase" id="RU361157"/>
    </source>
</evidence>
<dbReference type="PIRSF" id="PIRSF006648">
    <property type="entry name" value="DrrB"/>
    <property type="match status" value="1"/>
</dbReference>
<keyword evidence="9" id="KW-1185">Reference proteome</keyword>
<evidence type="ECO:0000256" key="5">
    <source>
        <dbReference type="ARBA" id="ARBA00023251"/>
    </source>
</evidence>
<evidence type="ECO:0000256" key="3">
    <source>
        <dbReference type="ARBA" id="ARBA00022989"/>
    </source>
</evidence>
<organism evidence="8 9">
    <name type="scientific">Spongisporangium articulatum</name>
    <dbReference type="NCBI Taxonomy" id="3362603"/>
    <lineage>
        <taxon>Bacteria</taxon>
        <taxon>Bacillati</taxon>
        <taxon>Actinomycetota</taxon>
        <taxon>Actinomycetes</taxon>
        <taxon>Kineosporiales</taxon>
        <taxon>Kineosporiaceae</taxon>
        <taxon>Spongisporangium</taxon>
    </lineage>
</organism>
<feature type="transmembrane region" description="Helical" evidence="6">
    <location>
        <begin position="137"/>
        <end position="163"/>
    </location>
</feature>
<keyword evidence="3 6" id="KW-1133">Transmembrane helix</keyword>
<feature type="transmembrane region" description="Helical" evidence="6">
    <location>
        <begin position="209"/>
        <end position="227"/>
    </location>
</feature>
<accession>A0ABW8AIQ6</accession>
<keyword evidence="5" id="KW-0046">Antibiotic resistance</keyword>
<dbReference type="InterPro" id="IPR013525">
    <property type="entry name" value="ABC2_TM"/>
</dbReference>
<evidence type="ECO:0000313" key="9">
    <source>
        <dbReference type="Proteomes" id="UP001612915"/>
    </source>
</evidence>
<comment type="subcellular location">
    <subcellularLocation>
        <location evidence="6">Cell membrane</location>
        <topology evidence="6">Multi-pass membrane protein</topology>
    </subcellularLocation>
    <subcellularLocation>
        <location evidence="1">Membrane</location>
        <topology evidence="1">Multi-pass membrane protein</topology>
    </subcellularLocation>
</comment>
<dbReference type="Pfam" id="PF01061">
    <property type="entry name" value="ABC2_membrane"/>
    <property type="match status" value="1"/>
</dbReference>
<comment type="similarity">
    <text evidence="6">Belongs to the ABC-2 integral membrane protein family.</text>
</comment>
<dbReference type="InterPro" id="IPR047817">
    <property type="entry name" value="ABC2_TM_bact-type"/>
</dbReference>